<dbReference type="NCBIfam" id="TIGR01128">
    <property type="entry name" value="holA"/>
    <property type="match status" value="1"/>
</dbReference>
<protein>
    <recommendedName>
        <fullName evidence="2">DNA polymerase III subunit delta</fullName>
        <ecNumber evidence="1">2.7.7.7</ecNumber>
    </recommendedName>
</protein>
<keyword evidence="6" id="KW-0239">DNA-directed DNA polymerase</keyword>
<feature type="domain" description="DNA polymerase III delta N-terminal" evidence="9">
    <location>
        <begin position="20"/>
        <end position="142"/>
    </location>
</feature>
<gene>
    <name evidence="11" type="primary">holA</name>
    <name evidence="11" type="ORF">NCTC4670_01194</name>
</gene>
<evidence type="ECO:0000256" key="2">
    <source>
        <dbReference type="ARBA" id="ARBA00017703"/>
    </source>
</evidence>
<dbReference type="Gene3D" id="3.40.50.300">
    <property type="entry name" value="P-loop containing nucleotide triphosphate hydrolases"/>
    <property type="match status" value="1"/>
</dbReference>
<dbReference type="SUPFAM" id="SSF52540">
    <property type="entry name" value="P-loop containing nucleoside triphosphate hydrolases"/>
    <property type="match status" value="1"/>
</dbReference>
<dbReference type="InterPro" id="IPR010372">
    <property type="entry name" value="DNA_pol3_delta_N"/>
</dbReference>
<dbReference type="GO" id="GO:0003677">
    <property type="term" value="F:DNA binding"/>
    <property type="evidence" value="ECO:0007669"/>
    <property type="project" value="InterPro"/>
</dbReference>
<keyword evidence="4 11" id="KW-0548">Nucleotidyltransferase</keyword>
<dbReference type="InterPro" id="IPR008921">
    <property type="entry name" value="DNA_pol3_clamp-load_cplx_C"/>
</dbReference>
<dbReference type="Pfam" id="PF21694">
    <property type="entry name" value="DNA_pol3_delta_C"/>
    <property type="match status" value="1"/>
</dbReference>
<dbReference type="InterPro" id="IPR005790">
    <property type="entry name" value="DNA_polIII_delta"/>
</dbReference>
<evidence type="ECO:0000256" key="5">
    <source>
        <dbReference type="ARBA" id="ARBA00022705"/>
    </source>
</evidence>
<dbReference type="GO" id="GO:0006261">
    <property type="term" value="P:DNA-templated DNA replication"/>
    <property type="evidence" value="ECO:0007669"/>
    <property type="project" value="TreeGrafter"/>
</dbReference>
<evidence type="ECO:0000313" key="12">
    <source>
        <dbReference type="Proteomes" id="UP000254797"/>
    </source>
</evidence>
<name>A0A380JW29_STRDY</name>
<dbReference type="GO" id="GO:0003887">
    <property type="term" value="F:DNA-directed DNA polymerase activity"/>
    <property type="evidence" value="ECO:0007669"/>
    <property type="project" value="UniProtKB-KW"/>
</dbReference>
<dbReference type="SUPFAM" id="SSF48019">
    <property type="entry name" value="post-AAA+ oligomerization domain-like"/>
    <property type="match status" value="1"/>
</dbReference>
<sequence length="348" mass="39898">MITIEKIEKLSKQNLGLITLVTGEDIGQYSQLKSRLMTQIAFDKDDLTYSYFDMSETAYQDAEMDLLSLPFFAEQKVVIFDHLLDITTNKKSFLKEKDLKAFEAYLENPLETTRLIIFAPGKLDSKRRLVKLLKRDALILEASPLKEAELRTYFQKYSHQLGLGFESGAFDQLLLKSNDDFSQIMKNMTFLKAYKKSGTVSLEDIEQAIPKSLQDNIFDLTRLVLRGKTDAARDLIHDLRLSGEDDIKLIAIMLGQFRLYLQLAILAKEGKSEQQLVTSLSEILGRRVNPYQVKYAIKDSRTLSLKELAFVVKTLIETDYQIKTGVYDKQYLVDIALLKMVTTLQRSD</sequence>
<dbReference type="RefSeq" id="WP_115246198.1">
    <property type="nucleotide sequence ID" value="NZ_JAIEZZ010000008.1"/>
</dbReference>
<keyword evidence="5" id="KW-0235">DNA replication</keyword>
<dbReference type="EMBL" id="UHFG01000004">
    <property type="protein sequence ID" value="SUN50091.1"/>
    <property type="molecule type" value="Genomic_DNA"/>
</dbReference>
<dbReference type="AlphaFoldDB" id="A0A380JW29"/>
<keyword evidence="3 11" id="KW-0808">Transferase</keyword>
<dbReference type="Pfam" id="PF06144">
    <property type="entry name" value="DNA_pol3_delta"/>
    <property type="match status" value="1"/>
</dbReference>
<evidence type="ECO:0000256" key="3">
    <source>
        <dbReference type="ARBA" id="ARBA00022679"/>
    </source>
</evidence>
<evidence type="ECO:0000313" key="11">
    <source>
        <dbReference type="EMBL" id="SUN50091.1"/>
    </source>
</evidence>
<evidence type="ECO:0000256" key="1">
    <source>
        <dbReference type="ARBA" id="ARBA00012417"/>
    </source>
</evidence>
<dbReference type="InterPro" id="IPR027417">
    <property type="entry name" value="P-loop_NTPase"/>
</dbReference>
<dbReference type="InterPro" id="IPR048466">
    <property type="entry name" value="DNA_pol3_delta-like_C"/>
</dbReference>
<dbReference type="GO" id="GO:0009360">
    <property type="term" value="C:DNA polymerase III complex"/>
    <property type="evidence" value="ECO:0007669"/>
    <property type="project" value="InterPro"/>
</dbReference>
<comment type="similarity">
    <text evidence="7">Belongs to the DNA polymerase HolA subunit family.</text>
</comment>
<comment type="catalytic activity">
    <reaction evidence="8">
        <text>DNA(n) + a 2'-deoxyribonucleoside 5'-triphosphate = DNA(n+1) + diphosphate</text>
        <dbReference type="Rhea" id="RHEA:22508"/>
        <dbReference type="Rhea" id="RHEA-COMP:17339"/>
        <dbReference type="Rhea" id="RHEA-COMP:17340"/>
        <dbReference type="ChEBI" id="CHEBI:33019"/>
        <dbReference type="ChEBI" id="CHEBI:61560"/>
        <dbReference type="ChEBI" id="CHEBI:173112"/>
        <dbReference type="EC" id="2.7.7.7"/>
    </reaction>
</comment>
<dbReference type="PANTHER" id="PTHR34388">
    <property type="entry name" value="DNA POLYMERASE III SUBUNIT DELTA"/>
    <property type="match status" value="1"/>
</dbReference>
<evidence type="ECO:0000259" key="10">
    <source>
        <dbReference type="Pfam" id="PF21694"/>
    </source>
</evidence>
<evidence type="ECO:0000256" key="6">
    <source>
        <dbReference type="ARBA" id="ARBA00022932"/>
    </source>
</evidence>
<dbReference type="EC" id="2.7.7.7" evidence="1"/>
<evidence type="ECO:0000259" key="9">
    <source>
        <dbReference type="Pfam" id="PF06144"/>
    </source>
</evidence>
<evidence type="ECO:0000256" key="4">
    <source>
        <dbReference type="ARBA" id="ARBA00022695"/>
    </source>
</evidence>
<feature type="domain" description="DNA polymerase III delta subunit-like C-terminal" evidence="10">
    <location>
        <begin position="214"/>
        <end position="340"/>
    </location>
</feature>
<dbReference type="Gene3D" id="1.20.272.10">
    <property type="match status" value="1"/>
</dbReference>
<evidence type="ECO:0000256" key="8">
    <source>
        <dbReference type="ARBA" id="ARBA00049244"/>
    </source>
</evidence>
<dbReference type="Proteomes" id="UP000254797">
    <property type="component" value="Unassembled WGS sequence"/>
</dbReference>
<reference evidence="11 12" key="1">
    <citation type="submission" date="2018-06" db="EMBL/GenBank/DDBJ databases">
        <authorList>
            <consortium name="Pathogen Informatics"/>
            <person name="Doyle S."/>
        </authorList>
    </citation>
    <scope>NUCLEOTIDE SEQUENCE [LARGE SCALE GENOMIC DNA]</scope>
    <source>
        <strain evidence="11 12">NCTC4670</strain>
    </source>
</reference>
<evidence type="ECO:0000256" key="7">
    <source>
        <dbReference type="ARBA" id="ARBA00034754"/>
    </source>
</evidence>
<dbReference type="PANTHER" id="PTHR34388:SF1">
    <property type="entry name" value="DNA POLYMERASE III SUBUNIT DELTA"/>
    <property type="match status" value="1"/>
</dbReference>
<organism evidence="11 12">
    <name type="scientific">Streptococcus dysgalactiae subsp. dysgalactiae</name>
    <dbReference type="NCBI Taxonomy" id="99822"/>
    <lineage>
        <taxon>Bacteria</taxon>
        <taxon>Bacillati</taxon>
        <taxon>Bacillota</taxon>
        <taxon>Bacilli</taxon>
        <taxon>Lactobacillales</taxon>
        <taxon>Streptococcaceae</taxon>
        <taxon>Streptococcus</taxon>
    </lineage>
</organism>
<accession>A0A380JW29</accession>
<proteinExistence type="inferred from homology"/>